<evidence type="ECO:0000313" key="5">
    <source>
        <dbReference type="EMBL" id="GGL48650.1"/>
    </source>
</evidence>
<dbReference type="Gene3D" id="2.40.280.10">
    <property type="match status" value="1"/>
</dbReference>
<dbReference type="InterPro" id="IPR023620">
    <property type="entry name" value="SmpB"/>
</dbReference>
<dbReference type="GO" id="GO:0070929">
    <property type="term" value="P:trans-translation"/>
    <property type="evidence" value="ECO:0007669"/>
    <property type="project" value="UniProtKB-UniRule"/>
</dbReference>
<comment type="caution">
    <text evidence="5">The sequence shown here is derived from an EMBL/GenBank/DDBJ whole genome shotgun (WGS) entry which is preliminary data.</text>
</comment>
<accession>A0A917S0P1</accession>
<dbReference type="InterPro" id="IPR020081">
    <property type="entry name" value="SsrA-bd_prot_CS"/>
</dbReference>
<dbReference type="NCBIfam" id="NF003843">
    <property type="entry name" value="PRK05422.1"/>
    <property type="match status" value="1"/>
</dbReference>
<dbReference type="PANTHER" id="PTHR30308:SF2">
    <property type="entry name" value="SSRA-BINDING PROTEIN"/>
    <property type="match status" value="1"/>
</dbReference>
<name>A0A917S0P1_9ACTN</name>
<keyword evidence="1 3" id="KW-0963">Cytoplasm</keyword>
<evidence type="ECO:0000256" key="4">
    <source>
        <dbReference type="SAM" id="MobiDB-lite"/>
    </source>
</evidence>
<comment type="subcellular location">
    <subcellularLocation>
        <location evidence="3">Cytoplasm</location>
    </subcellularLocation>
    <text evidence="3">The tmRNA-SmpB complex associates with stalled 70S ribosomes.</text>
</comment>
<evidence type="ECO:0000256" key="2">
    <source>
        <dbReference type="ARBA" id="ARBA00022884"/>
    </source>
</evidence>
<comment type="similarity">
    <text evidence="3">Belongs to the SmpB family.</text>
</comment>
<dbReference type="CDD" id="cd09294">
    <property type="entry name" value="SmpB"/>
    <property type="match status" value="1"/>
</dbReference>
<keyword evidence="6" id="KW-1185">Reference proteome</keyword>
<dbReference type="SUPFAM" id="SSF74982">
    <property type="entry name" value="Small protein B (SmpB)"/>
    <property type="match status" value="1"/>
</dbReference>
<keyword evidence="2 3" id="KW-0694">RNA-binding</keyword>
<dbReference type="PROSITE" id="PS01317">
    <property type="entry name" value="SSRP"/>
    <property type="match status" value="1"/>
</dbReference>
<organism evidence="5 6">
    <name type="scientific">Microlunatus endophyticus</name>
    <dbReference type="NCBI Taxonomy" id="1716077"/>
    <lineage>
        <taxon>Bacteria</taxon>
        <taxon>Bacillati</taxon>
        <taxon>Actinomycetota</taxon>
        <taxon>Actinomycetes</taxon>
        <taxon>Propionibacteriales</taxon>
        <taxon>Propionibacteriaceae</taxon>
        <taxon>Microlunatus</taxon>
    </lineage>
</organism>
<dbReference type="GO" id="GO:0005829">
    <property type="term" value="C:cytosol"/>
    <property type="evidence" value="ECO:0007669"/>
    <property type="project" value="TreeGrafter"/>
</dbReference>
<gene>
    <name evidence="3" type="primary">smpB</name>
    <name evidence="5" type="ORF">GCM10011575_03260</name>
</gene>
<reference evidence="5" key="1">
    <citation type="journal article" date="2014" name="Int. J. Syst. Evol. Microbiol.">
        <title>Complete genome sequence of Corynebacterium casei LMG S-19264T (=DSM 44701T), isolated from a smear-ripened cheese.</title>
        <authorList>
            <consortium name="US DOE Joint Genome Institute (JGI-PGF)"/>
            <person name="Walter F."/>
            <person name="Albersmeier A."/>
            <person name="Kalinowski J."/>
            <person name="Ruckert C."/>
        </authorList>
    </citation>
    <scope>NUCLEOTIDE SEQUENCE</scope>
    <source>
        <strain evidence="5">CGMCC 4.7306</strain>
    </source>
</reference>
<dbReference type="Proteomes" id="UP000613840">
    <property type="component" value="Unassembled WGS sequence"/>
</dbReference>
<evidence type="ECO:0000313" key="6">
    <source>
        <dbReference type="Proteomes" id="UP000613840"/>
    </source>
</evidence>
<proteinExistence type="inferred from homology"/>
<dbReference type="NCBIfam" id="TIGR00086">
    <property type="entry name" value="smpB"/>
    <property type="match status" value="1"/>
</dbReference>
<dbReference type="InterPro" id="IPR000037">
    <property type="entry name" value="SsrA-bd_prot"/>
</dbReference>
<protein>
    <recommendedName>
        <fullName evidence="3">SsrA-binding protein</fullName>
    </recommendedName>
    <alternativeName>
        <fullName evidence="3">Small protein B</fullName>
    </alternativeName>
</protein>
<comment type="function">
    <text evidence="3">Required for rescue of stalled ribosomes mediated by trans-translation. Binds to transfer-messenger RNA (tmRNA), required for stable association of tmRNA with ribosomes. tmRNA and SmpB together mimic tRNA shape, replacing the anticodon stem-loop with SmpB. tmRNA is encoded by the ssrA gene; the 2 termini fold to resemble tRNA(Ala) and it encodes a 'tag peptide', a short internal open reading frame. During trans-translation Ala-aminoacylated tmRNA acts like a tRNA, entering the A-site of stalled ribosomes, displacing the stalled mRNA. The ribosome then switches to translate the ORF on the tmRNA; the nascent peptide is terminated with the 'tag peptide' encoded by the tmRNA and targeted for degradation. The ribosome is freed to recommence translation, which seems to be the essential function of trans-translation.</text>
</comment>
<evidence type="ECO:0000256" key="3">
    <source>
        <dbReference type="HAMAP-Rule" id="MF_00023"/>
    </source>
</evidence>
<evidence type="ECO:0000256" key="1">
    <source>
        <dbReference type="ARBA" id="ARBA00022490"/>
    </source>
</evidence>
<dbReference type="PANTHER" id="PTHR30308">
    <property type="entry name" value="TMRNA-BINDING COMPONENT OF TRANS-TRANSLATION TAGGING COMPLEX"/>
    <property type="match status" value="1"/>
</dbReference>
<dbReference type="HAMAP" id="MF_00023">
    <property type="entry name" value="SmpB"/>
    <property type="match status" value="1"/>
</dbReference>
<dbReference type="AlphaFoldDB" id="A0A917S0P1"/>
<dbReference type="Pfam" id="PF01668">
    <property type="entry name" value="SmpB"/>
    <property type="match status" value="1"/>
</dbReference>
<sequence>MAKSSKAVPTGAGLKTKSPGKAAPGAKGGDRLVVAQNRRARHDYQVNDTYEAGLVLAGTEVKALRDGKASLADAFATVDDGEVWLRAAHIGEYSHGSWTNHAARRTRKLLLNRKEIAKIERELGSSGTTLIPLAIYFKDGYAKLELAVATGKREYDKRESIAKRDAEREAARALAARNRRNRG</sequence>
<feature type="region of interest" description="Disordered" evidence="4">
    <location>
        <begin position="1"/>
        <end position="31"/>
    </location>
</feature>
<reference evidence="5" key="2">
    <citation type="submission" date="2020-09" db="EMBL/GenBank/DDBJ databases">
        <authorList>
            <person name="Sun Q."/>
            <person name="Zhou Y."/>
        </authorList>
    </citation>
    <scope>NUCLEOTIDE SEQUENCE</scope>
    <source>
        <strain evidence="5">CGMCC 4.7306</strain>
    </source>
</reference>
<dbReference type="RefSeq" id="WP_188893424.1">
    <property type="nucleotide sequence ID" value="NZ_BMMZ01000001.1"/>
</dbReference>
<dbReference type="GO" id="GO:0003723">
    <property type="term" value="F:RNA binding"/>
    <property type="evidence" value="ECO:0007669"/>
    <property type="project" value="UniProtKB-UniRule"/>
</dbReference>
<dbReference type="GO" id="GO:0070930">
    <property type="term" value="P:trans-translation-dependent protein tagging"/>
    <property type="evidence" value="ECO:0007669"/>
    <property type="project" value="TreeGrafter"/>
</dbReference>
<dbReference type="EMBL" id="BMMZ01000001">
    <property type="protein sequence ID" value="GGL48650.1"/>
    <property type="molecule type" value="Genomic_DNA"/>
</dbReference>